<feature type="domain" description="1-deoxy-D-xylulose 5-phosphate reductoisomerase C-terminal" evidence="11">
    <location>
        <begin position="153"/>
        <end position="236"/>
    </location>
</feature>
<dbReference type="InterPro" id="IPR003821">
    <property type="entry name" value="DXP_reductoisomerase"/>
</dbReference>
<feature type="binding site" evidence="9">
    <location>
        <position position="183"/>
    </location>
    <ligand>
        <name>1-deoxy-D-xylulose 5-phosphate</name>
        <dbReference type="ChEBI" id="CHEBI:57792"/>
    </ligand>
</feature>
<comment type="caution">
    <text evidence="13">The sequence shown here is derived from an EMBL/GenBank/DDBJ whole genome shotgun (WGS) entry which is preliminary data.</text>
</comment>
<keyword evidence="3 9" id="KW-0479">Metal-binding</keyword>
<proteinExistence type="inferred from homology"/>
<dbReference type="PIRSF" id="PIRSF006205">
    <property type="entry name" value="Dxp_reductismrs"/>
    <property type="match status" value="1"/>
</dbReference>
<keyword evidence="5 9" id="KW-0560">Oxidoreductase</keyword>
<comment type="similarity">
    <text evidence="2 9">Belongs to the DXR family.</text>
</comment>
<dbReference type="SUPFAM" id="SSF69055">
    <property type="entry name" value="1-deoxy-D-xylulose-5-phosphate reductoisomerase, C-terminal domain"/>
    <property type="match status" value="1"/>
</dbReference>
<feature type="domain" description="DXP reductoisomerase C-terminal" evidence="12">
    <location>
        <begin position="268"/>
        <end position="384"/>
    </location>
</feature>
<dbReference type="SUPFAM" id="SSF51735">
    <property type="entry name" value="NAD(P)-binding Rossmann-fold domains"/>
    <property type="match status" value="1"/>
</dbReference>
<evidence type="ECO:0000256" key="1">
    <source>
        <dbReference type="ARBA" id="ARBA00005094"/>
    </source>
</evidence>
<comment type="cofactor">
    <cofactor evidence="9">
        <name>Mg(2+)</name>
        <dbReference type="ChEBI" id="CHEBI:18420"/>
    </cofactor>
    <cofactor evidence="9">
        <name>Mn(2+)</name>
        <dbReference type="ChEBI" id="CHEBI:29035"/>
    </cofactor>
</comment>
<feature type="binding site" evidence="9">
    <location>
        <position position="21"/>
    </location>
    <ligand>
        <name>NADPH</name>
        <dbReference type="ChEBI" id="CHEBI:57783"/>
    </ligand>
</feature>
<keyword evidence="7 9" id="KW-0414">Isoprene biosynthesis</keyword>
<organism evidence="13 14">
    <name type="scientific">Candidatus Odoribacter faecigallinarum</name>
    <dbReference type="NCBI Taxonomy" id="2838706"/>
    <lineage>
        <taxon>Bacteria</taxon>
        <taxon>Pseudomonadati</taxon>
        <taxon>Bacteroidota</taxon>
        <taxon>Bacteroidia</taxon>
        <taxon>Bacteroidales</taxon>
        <taxon>Odoribacteraceae</taxon>
        <taxon>Odoribacter</taxon>
    </lineage>
</organism>
<evidence type="ECO:0000256" key="7">
    <source>
        <dbReference type="ARBA" id="ARBA00023229"/>
    </source>
</evidence>
<reference evidence="13" key="1">
    <citation type="journal article" date="2021" name="PeerJ">
        <title>Extensive microbial diversity within the chicken gut microbiome revealed by metagenomics and culture.</title>
        <authorList>
            <person name="Gilroy R."/>
            <person name="Ravi A."/>
            <person name="Getino M."/>
            <person name="Pursley I."/>
            <person name="Horton D.L."/>
            <person name="Alikhan N.F."/>
            <person name="Baker D."/>
            <person name="Gharbi K."/>
            <person name="Hall N."/>
            <person name="Watson M."/>
            <person name="Adriaenssens E.M."/>
            <person name="Foster-Nyarko E."/>
            <person name="Jarju S."/>
            <person name="Secka A."/>
            <person name="Antonio M."/>
            <person name="Oren A."/>
            <person name="Chaudhuri R.R."/>
            <person name="La Ragione R."/>
            <person name="Hildebrand F."/>
            <person name="Pallen M.J."/>
        </authorList>
    </citation>
    <scope>NUCLEOTIDE SEQUENCE</scope>
    <source>
        <strain evidence="13">23274</strain>
    </source>
</reference>
<feature type="binding site" evidence="9">
    <location>
        <position position="212"/>
    </location>
    <ligand>
        <name>NADPH</name>
        <dbReference type="ChEBI" id="CHEBI:57783"/>
    </ligand>
</feature>
<dbReference type="GO" id="GO:0070402">
    <property type="term" value="F:NADPH binding"/>
    <property type="evidence" value="ECO:0007669"/>
    <property type="project" value="InterPro"/>
</dbReference>
<feature type="binding site" evidence="9">
    <location>
        <position position="22"/>
    </location>
    <ligand>
        <name>NADPH</name>
        <dbReference type="ChEBI" id="CHEBI:57783"/>
    </ligand>
</feature>
<feature type="binding site" evidence="9">
    <location>
        <position position="159"/>
    </location>
    <ligand>
        <name>1-deoxy-D-xylulose 5-phosphate</name>
        <dbReference type="ChEBI" id="CHEBI:57792"/>
    </ligand>
</feature>
<evidence type="ECO:0000259" key="10">
    <source>
        <dbReference type="Pfam" id="PF02670"/>
    </source>
</evidence>
<comment type="pathway">
    <text evidence="1 9">Isoprenoid biosynthesis; isopentenyl diphosphate biosynthesis via DXP pathway; isopentenyl diphosphate from 1-deoxy-D-xylulose 5-phosphate: step 1/6.</text>
</comment>
<feature type="binding site" evidence="9">
    <location>
        <position position="224"/>
    </location>
    <ligand>
        <name>1-deoxy-D-xylulose 5-phosphate</name>
        <dbReference type="ChEBI" id="CHEBI:57792"/>
    </ligand>
</feature>
<comment type="function">
    <text evidence="9">Catalyzes the NADPH-dependent rearrangement and reduction of 1-deoxy-D-xylulose-5-phosphate (DXP) to 2-C-methyl-D-erythritol 4-phosphate (MEP).</text>
</comment>
<evidence type="ECO:0000259" key="11">
    <source>
        <dbReference type="Pfam" id="PF08436"/>
    </source>
</evidence>
<dbReference type="Gene3D" id="3.40.50.720">
    <property type="entry name" value="NAD(P)-binding Rossmann-like Domain"/>
    <property type="match status" value="1"/>
</dbReference>
<sequence>MNHRTFVKSMKHIAVLGSTGSIGTQTLEVVAAHPEKFCVEVLTANTHWELLAEQARRFKPDCVVIADETKYGLLKEALRDEEVKVYAGEDAIAQVVKQSHIDIVLVALVGYSGLVPTVEAIKAGKLVALANKETLVVAGELINRLLAENDSVLLPVDSEHSAIFQCLNGEELNEPEKLILTASGGPFRGRDYAYLQKVTPAEALRHPNWKMGAKVTVDSASMMNKGFEVIEASWLFRMKAEDIEVVVHPQSIVHSMVQFTDGSVKAQLGVPDMRLPIQYALGYPWRLASDFGRLDWRQLHELTFEEPDRKTFRNLDLAYGAMRRGGNAPCVLNAANEVAVAAFLAGRCSFTGMSDVIERTLERMDFVISPSLEDYRETDHAARRMAEGFVDIINS</sequence>
<dbReference type="InterPro" id="IPR026877">
    <property type="entry name" value="DXPR_C"/>
</dbReference>
<evidence type="ECO:0000256" key="5">
    <source>
        <dbReference type="ARBA" id="ARBA00023002"/>
    </source>
</evidence>
<dbReference type="EMBL" id="DXFT01000180">
    <property type="protein sequence ID" value="HIX04269.1"/>
    <property type="molecule type" value="Genomic_DNA"/>
</dbReference>
<dbReference type="InterPro" id="IPR013644">
    <property type="entry name" value="DXP_reductoisomerase_C"/>
</dbReference>
<dbReference type="GO" id="GO:0030604">
    <property type="term" value="F:1-deoxy-D-xylulose-5-phosphate reductoisomerase activity"/>
    <property type="evidence" value="ECO:0007669"/>
    <property type="project" value="UniProtKB-UniRule"/>
</dbReference>
<dbReference type="InterPro" id="IPR036291">
    <property type="entry name" value="NAD(P)-bd_dom_sf"/>
</dbReference>
<dbReference type="InterPro" id="IPR036169">
    <property type="entry name" value="DXPR_C_sf"/>
</dbReference>
<keyword evidence="6 9" id="KW-0464">Manganese</keyword>
<dbReference type="Pfam" id="PF08436">
    <property type="entry name" value="DXP_redisom_C"/>
    <property type="match status" value="1"/>
</dbReference>
<dbReference type="FunFam" id="3.40.50.720:FF:000045">
    <property type="entry name" value="1-deoxy-D-xylulose 5-phosphate reductoisomerase"/>
    <property type="match status" value="1"/>
</dbReference>
<name>A0A9D2AC48_9BACT</name>
<evidence type="ECO:0000313" key="14">
    <source>
        <dbReference type="Proteomes" id="UP000824202"/>
    </source>
</evidence>
<dbReference type="NCBIfam" id="NF009114">
    <property type="entry name" value="PRK12464.1"/>
    <property type="match status" value="1"/>
</dbReference>
<evidence type="ECO:0000256" key="8">
    <source>
        <dbReference type="ARBA" id="ARBA00048543"/>
    </source>
</evidence>
<evidence type="ECO:0000259" key="12">
    <source>
        <dbReference type="Pfam" id="PF13288"/>
    </source>
</evidence>
<accession>A0A9D2AC48</accession>
<gene>
    <name evidence="9" type="primary">dxr</name>
    <name evidence="13" type="ORF">H9863_09195</name>
</gene>
<dbReference type="GO" id="GO:0030145">
    <property type="term" value="F:manganese ion binding"/>
    <property type="evidence" value="ECO:0007669"/>
    <property type="project" value="TreeGrafter"/>
</dbReference>
<feature type="binding site" evidence="9">
    <location>
        <position position="225"/>
    </location>
    <ligand>
        <name>1-deoxy-D-xylulose 5-phosphate</name>
        <dbReference type="ChEBI" id="CHEBI:57792"/>
    </ligand>
</feature>
<evidence type="ECO:0000256" key="9">
    <source>
        <dbReference type="HAMAP-Rule" id="MF_00183"/>
    </source>
</evidence>
<comment type="catalytic activity">
    <reaction evidence="8">
        <text>2-C-methyl-D-erythritol 4-phosphate + NADP(+) = 1-deoxy-D-xylulose 5-phosphate + NADPH + H(+)</text>
        <dbReference type="Rhea" id="RHEA:13717"/>
        <dbReference type="ChEBI" id="CHEBI:15378"/>
        <dbReference type="ChEBI" id="CHEBI:57783"/>
        <dbReference type="ChEBI" id="CHEBI:57792"/>
        <dbReference type="ChEBI" id="CHEBI:58262"/>
        <dbReference type="ChEBI" id="CHEBI:58349"/>
        <dbReference type="EC" id="1.1.1.267"/>
    </reaction>
    <physiologicalReaction direction="right-to-left" evidence="8">
        <dbReference type="Rhea" id="RHEA:13719"/>
    </physiologicalReaction>
</comment>
<feature type="binding site" evidence="9">
    <location>
        <position position="19"/>
    </location>
    <ligand>
        <name>NADPH</name>
        <dbReference type="ChEBI" id="CHEBI:57783"/>
    </ligand>
</feature>
<keyword evidence="4 9" id="KW-0521">NADP</keyword>
<feature type="domain" description="1-deoxy-D-xylulose 5-phosphate reductoisomerase N-terminal" evidence="10">
    <location>
        <begin position="13"/>
        <end position="139"/>
    </location>
</feature>
<feature type="binding site" evidence="9">
    <location>
        <position position="132"/>
    </location>
    <ligand>
        <name>1-deoxy-D-xylulose 5-phosphate</name>
        <dbReference type="ChEBI" id="CHEBI:57792"/>
    </ligand>
</feature>
<dbReference type="HAMAP" id="MF_00183">
    <property type="entry name" value="DXP_reductoisom"/>
    <property type="match status" value="1"/>
</dbReference>
<protein>
    <recommendedName>
        <fullName evidence="9">1-deoxy-D-xylulose 5-phosphate reductoisomerase</fullName>
        <shortName evidence="9">DXP reductoisomerase</shortName>
        <ecNumber evidence="9">1.1.1.267</ecNumber>
    </recommendedName>
    <alternativeName>
        <fullName evidence="9">1-deoxyxylulose-5-phosphate reductoisomerase</fullName>
    </alternativeName>
    <alternativeName>
        <fullName evidence="9">2-C-methyl-D-erythritol 4-phosphate synthase</fullName>
    </alternativeName>
</protein>
<dbReference type="NCBIfam" id="TIGR00243">
    <property type="entry name" value="Dxr"/>
    <property type="match status" value="1"/>
</dbReference>
<feature type="binding site" evidence="9">
    <location>
        <position position="158"/>
    </location>
    <ligand>
        <name>1-deoxy-D-xylulose 5-phosphate</name>
        <dbReference type="ChEBI" id="CHEBI:57792"/>
    </ligand>
</feature>
<feature type="binding site" evidence="9">
    <location>
        <position position="20"/>
    </location>
    <ligand>
        <name>NADPH</name>
        <dbReference type="ChEBI" id="CHEBI:57783"/>
    </ligand>
</feature>
<feature type="binding site" evidence="9">
    <location>
        <position position="219"/>
    </location>
    <ligand>
        <name>1-deoxy-D-xylulose 5-phosphate</name>
        <dbReference type="ChEBI" id="CHEBI:57792"/>
    </ligand>
</feature>
<feature type="binding site" evidence="9">
    <location>
        <position position="228"/>
    </location>
    <ligand>
        <name>1-deoxy-D-xylulose 5-phosphate</name>
        <dbReference type="ChEBI" id="CHEBI:57792"/>
    </ligand>
</feature>
<dbReference type="AlphaFoldDB" id="A0A9D2AC48"/>
<evidence type="ECO:0000313" key="13">
    <source>
        <dbReference type="EMBL" id="HIX04269.1"/>
    </source>
</evidence>
<feature type="binding site" evidence="9">
    <location>
        <position position="133"/>
    </location>
    <ligand>
        <name>NADPH</name>
        <dbReference type="ChEBI" id="CHEBI:57783"/>
    </ligand>
</feature>
<comment type="caution">
    <text evidence="9">Lacks conserved residue(s) required for the propagation of feature annotation.</text>
</comment>
<dbReference type="Proteomes" id="UP000824202">
    <property type="component" value="Unassembled WGS sequence"/>
</dbReference>
<feature type="binding site" evidence="9">
    <location>
        <position position="157"/>
    </location>
    <ligand>
        <name>Mn(2+)</name>
        <dbReference type="ChEBI" id="CHEBI:29035"/>
    </ligand>
</feature>
<dbReference type="Pfam" id="PF13288">
    <property type="entry name" value="DXPR_C"/>
    <property type="match status" value="1"/>
</dbReference>
<dbReference type="InterPro" id="IPR013512">
    <property type="entry name" value="DXP_reductoisomerase_N"/>
</dbReference>
<feature type="binding site" evidence="9">
    <location>
        <position position="159"/>
    </location>
    <ligand>
        <name>Mn(2+)</name>
        <dbReference type="ChEBI" id="CHEBI:29035"/>
    </ligand>
</feature>
<dbReference type="EC" id="1.1.1.267" evidence="9"/>
<dbReference type="SUPFAM" id="SSF55347">
    <property type="entry name" value="Glyceraldehyde-3-phosphate dehydrogenase-like, C-terminal domain"/>
    <property type="match status" value="1"/>
</dbReference>
<evidence type="ECO:0000256" key="3">
    <source>
        <dbReference type="ARBA" id="ARBA00022723"/>
    </source>
</evidence>
<dbReference type="PANTHER" id="PTHR30525:SF0">
    <property type="entry name" value="1-DEOXY-D-XYLULOSE 5-PHOSPHATE REDUCTOISOMERASE, CHLOROPLASTIC"/>
    <property type="match status" value="1"/>
</dbReference>
<reference evidence="13" key="2">
    <citation type="submission" date="2021-04" db="EMBL/GenBank/DDBJ databases">
        <authorList>
            <person name="Gilroy R."/>
        </authorList>
    </citation>
    <scope>NUCLEOTIDE SEQUENCE</scope>
    <source>
        <strain evidence="13">23274</strain>
    </source>
</reference>
<feature type="binding site" evidence="9">
    <location>
        <position position="206"/>
    </location>
    <ligand>
        <name>1-deoxy-D-xylulose 5-phosphate</name>
        <dbReference type="ChEBI" id="CHEBI:57792"/>
    </ligand>
</feature>
<evidence type="ECO:0000256" key="6">
    <source>
        <dbReference type="ARBA" id="ARBA00023211"/>
    </source>
</evidence>
<keyword evidence="9" id="KW-0460">Magnesium</keyword>
<feature type="binding site" evidence="9">
    <location>
        <position position="131"/>
    </location>
    <ligand>
        <name>NADPH</name>
        <dbReference type="ChEBI" id="CHEBI:57783"/>
    </ligand>
</feature>
<dbReference type="Pfam" id="PF02670">
    <property type="entry name" value="DXP_reductoisom"/>
    <property type="match status" value="1"/>
</dbReference>
<feature type="binding site" evidence="9">
    <location>
        <position position="228"/>
    </location>
    <ligand>
        <name>Mn(2+)</name>
        <dbReference type="ChEBI" id="CHEBI:29035"/>
    </ligand>
</feature>
<dbReference type="Gene3D" id="1.10.1740.10">
    <property type="match status" value="1"/>
</dbReference>
<evidence type="ECO:0000256" key="2">
    <source>
        <dbReference type="ARBA" id="ARBA00006825"/>
    </source>
</evidence>
<dbReference type="GO" id="GO:0051484">
    <property type="term" value="P:isopentenyl diphosphate biosynthetic process, methylerythritol 4-phosphate pathway involved in terpenoid biosynthetic process"/>
    <property type="evidence" value="ECO:0007669"/>
    <property type="project" value="TreeGrafter"/>
</dbReference>
<evidence type="ECO:0000256" key="4">
    <source>
        <dbReference type="ARBA" id="ARBA00022857"/>
    </source>
</evidence>
<dbReference type="PANTHER" id="PTHR30525">
    <property type="entry name" value="1-DEOXY-D-XYLULOSE 5-PHOSPHATE REDUCTOISOMERASE"/>
    <property type="match status" value="1"/>
</dbReference>